<dbReference type="AlphaFoldDB" id="A0A1W6P2P1"/>
<dbReference type="PIRSF" id="PIRSF003078">
    <property type="entry name" value="GidB"/>
    <property type="match status" value="1"/>
</dbReference>
<evidence type="ECO:0000256" key="2">
    <source>
        <dbReference type="ARBA" id="ARBA00022552"/>
    </source>
</evidence>
<comment type="catalytic activity">
    <reaction evidence="6">
        <text>guanosine(527) in 16S rRNA + S-adenosyl-L-methionine = N(7)-methylguanosine(527) in 16S rRNA + S-adenosyl-L-homocysteine</text>
        <dbReference type="Rhea" id="RHEA:42732"/>
        <dbReference type="Rhea" id="RHEA-COMP:10209"/>
        <dbReference type="Rhea" id="RHEA-COMP:10210"/>
        <dbReference type="ChEBI" id="CHEBI:57856"/>
        <dbReference type="ChEBI" id="CHEBI:59789"/>
        <dbReference type="ChEBI" id="CHEBI:74269"/>
        <dbReference type="ChEBI" id="CHEBI:74480"/>
        <dbReference type="EC" id="2.1.1.170"/>
    </reaction>
</comment>
<keyword evidence="4 6" id="KW-0808">Transferase</keyword>
<dbReference type="Pfam" id="PF02527">
    <property type="entry name" value="GidB"/>
    <property type="match status" value="1"/>
</dbReference>
<feature type="binding site" evidence="6">
    <location>
        <position position="74"/>
    </location>
    <ligand>
        <name>S-adenosyl-L-methionine</name>
        <dbReference type="ChEBI" id="CHEBI:59789"/>
    </ligand>
</feature>
<dbReference type="InterPro" id="IPR003682">
    <property type="entry name" value="rRNA_ssu_MeTfrase_G"/>
</dbReference>
<dbReference type="NCBIfam" id="TIGR00138">
    <property type="entry name" value="rsmG_gidB"/>
    <property type="match status" value="1"/>
</dbReference>
<evidence type="ECO:0000256" key="6">
    <source>
        <dbReference type="HAMAP-Rule" id="MF_00074"/>
    </source>
</evidence>
<evidence type="ECO:0000256" key="1">
    <source>
        <dbReference type="ARBA" id="ARBA00022490"/>
    </source>
</evidence>
<name>A0A1W6P2P1_9RHOB</name>
<evidence type="ECO:0000256" key="5">
    <source>
        <dbReference type="ARBA" id="ARBA00022691"/>
    </source>
</evidence>
<evidence type="ECO:0000313" key="7">
    <source>
        <dbReference type="EMBL" id="ARO15693.1"/>
    </source>
</evidence>
<feature type="binding site" evidence="6">
    <location>
        <position position="141"/>
    </location>
    <ligand>
        <name>S-adenosyl-L-methionine</name>
        <dbReference type="ChEBI" id="CHEBI:59789"/>
    </ligand>
</feature>
<comment type="caution">
    <text evidence="6">Lacks conserved residue(s) required for the propagation of feature annotation.</text>
</comment>
<comment type="subcellular location">
    <subcellularLocation>
        <location evidence="6">Cytoplasm</location>
    </subcellularLocation>
</comment>
<gene>
    <name evidence="7" type="primary">gidB</name>
    <name evidence="6" type="synonym">rsmG</name>
    <name evidence="7" type="ORF">BVG79_02353</name>
</gene>
<dbReference type="HAMAP" id="MF_00074">
    <property type="entry name" value="16SrRNA_methyltr_G"/>
    <property type="match status" value="1"/>
</dbReference>
<accession>A0A1W6P2P1</accession>
<dbReference type="PANTHER" id="PTHR31760">
    <property type="entry name" value="S-ADENOSYL-L-METHIONINE-DEPENDENT METHYLTRANSFERASES SUPERFAMILY PROTEIN"/>
    <property type="match status" value="1"/>
</dbReference>
<dbReference type="STRING" id="92947.BVG79_02353"/>
<sequence>MSDQTPLLEGVSVSRETLGQLRDFSALVLKWTQKINLISSASEEEIWQRHILDSAQVYAAIPAGFSWNTWADFGSGGGFPGIVIAILASETDKNIILVESDQRKSTFLRTAIRTLGLTNVRVESRRIEDLAPLNADVISARALAALDMLCAFAAPHLADGGICLFPKGRRAPEEIVAARASWTFDLHEIPSQSGDGTILRLEGLTHG</sequence>
<keyword evidence="5 6" id="KW-0949">S-adenosyl-L-methionine</keyword>
<evidence type="ECO:0000256" key="4">
    <source>
        <dbReference type="ARBA" id="ARBA00022679"/>
    </source>
</evidence>
<dbReference type="EMBL" id="CP019937">
    <property type="protein sequence ID" value="ARO15693.1"/>
    <property type="molecule type" value="Genomic_DNA"/>
</dbReference>
<reference evidence="7 8" key="1">
    <citation type="submission" date="2017-02" db="EMBL/GenBank/DDBJ databases">
        <title>Ketogulonicigenium robustum SPU B003 Genome sequencing and assembly.</title>
        <authorList>
            <person name="Li Y."/>
            <person name="Liu L."/>
            <person name="Wang C."/>
            <person name="Zhang M."/>
            <person name="Zhang T."/>
            <person name="Zhang Y."/>
        </authorList>
    </citation>
    <scope>NUCLEOTIDE SEQUENCE [LARGE SCALE GENOMIC DNA]</scope>
    <source>
        <strain evidence="7 8">SPU_B003</strain>
    </source>
</reference>
<dbReference type="InterPro" id="IPR029063">
    <property type="entry name" value="SAM-dependent_MTases_sf"/>
</dbReference>
<feature type="binding site" evidence="6">
    <location>
        <position position="79"/>
    </location>
    <ligand>
        <name>S-adenosyl-L-methionine</name>
        <dbReference type="ChEBI" id="CHEBI:59789"/>
    </ligand>
</feature>
<comment type="function">
    <text evidence="6">Specifically methylates the N7 position of guanine in position 527 of 16S rRNA.</text>
</comment>
<evidence type="ECO:0000313" key="8">
    <source>
        <dbReference type="Proteomes" id="UP000242447"/>
    </source>
</evidence>
<protein>
    <recommendedName>
        <fullName evidence="6">Ribosomal RNA small subunit methyltransferase G</fullName>
        <ecNumber evidence="6">2.1.1.170</ecNumber>
    </recommendedName>
    <alternativeName>
        <fullName evidence="6">16S rRNA 7-methylguanosine methyltransferase</fullName>
        <shortName evidence="6">16S rRNA m7G methyltransferase</shortName>
    </alternativeName>
</protein>
<dbReference type="PANTHER" id="PTHR31760:SF0">
    <property type="entry name" value="S-ADENOSYL-L-METHIONINE-DEPENDENT METHYLTRANSFERASES SUPERFAMILY PROTEIN"/>
    <property type="match status" value="1"/>
</dbReference>
<keyword evidence="8" id="KW-1185">Reference proteome</keyword>
<keyword evidence="1 6" id="KW-0963">Cytoplasm</keyword>
<dbReference type="KEGG" id="kro:BVG79_02353"/>
<dbReference type="SUPFAM" id="SSF53335">
    <property type="entry name" value="S-adenosyl-L-methionine-dependent methyltransferases"/>
    <property type="match status" value="1"/>
</dbReference>
<evidence type="ECO:0000256" key="3">
    <source>
        <dbReference type="ARBA" id="ARBA00022603"/>
    </source>
</evidence>
<dbReference type="GO" id="GO:0070043">
    <property type="term" value="F:rRNA (guanine-N7-)-methyltransferase activity"/>
    <property type="evidence" value="ECO:0007669"/>
    <property type="project" value="UniProtKB-UniRule"/>
</dbReference>
<feature type="binding site" evidence="6">
    <location>
        <begin position="127"/>
        <end position="128"/>
    </location>
    <ligand>
        <name>S-adenosyl-L-methionine</name>
        <dbReference type="ChEBI" id="CHEBI:59789"/>
    </ligand>
</feature>
<dbReference type="RefSeq" id="WP_085787056.1">
    <property type="nucleotide sequence ID" value="NZ_CP019937.1"/>
</dbReference>
<proteinExistence type="inferred from homology"/>
<organism evidence="7 8">
    <name type="scientific">Ketogulonicigenium robustum</name>
    <dbReference type="NCBI Taxonomy" id="92947"/>
    <lineage>
        <taxon>Bacteria</taxon>
        <taxon>Pseudomonadati</taxon>
        <taxon>Pseudomonadota</taxon>
        <taxon>Alphaproteobacteria</taxon>
        <taxon>Rhodobacterales</taxon>
        <taxon>Roseobacteraceae</taxon>
        <taxon>Ketogulonicigenium</taxon>
    </lineage>
</organism>
<dbReference type="OrthoDB" id="9808773at2"/>
<dbReference type="Proteomes" id="UP000242447">
    <property type="component" value="Chromosome"/>
</dbReference>
<keyword evidence="3 6" id="KW-0489">Methyltransferase</keyword>
<dbReference type="EC" id="2.1.1.170" evidence="6"/>
<dbReference type="GO" id="GO:0005829">
    <property type="term" value="C:cytosol"/>
    <property type="evidence" value="ECO:0007669"/>
    <property type="project" value="TreeGrafter"/>
</dbReference>
<dbReference type="Gene3D" id="3.40.50.150">
    <property type="entry name" value="Vaccinia Virus protein VP39"/>
    <property type="match status" value="1"/>
</dbReference>
<comment type="similarity">
    <text evidence="6">Belongs to the methyltransferase superfamily. RNA methyltransferase RsmG family.</text>
</comment>
<keyword evidence="2 6" id="KW-0698">rRNA processing</keyword>